<proteinExistence type="inferred from homology"/>
<organism evidence="9 10">
    <name type="scientific">candidate division WWE3 bacterium RIFCSPLOWO2_01_FULL_53_14</name>
    <dbReference type="NCBI Taxonomy" id="1802628"/>
    <lineage>
        <taxon>Bacteria</taxon>
        <taxon>Katanobacteria</taxon>
    </lineage>
</organism>
<dbReference type="GO" id="GO:0006417">
    <property type="term" value="P:regulation of translation"/>
    <property type="evidence" value="ECO:0007669"/>
    <property type="project" value="UniProtKB-KW"/>
</dbReference>
<evidence type="ECO:0000256" key="4">
    <source>
        <dbReference type="ARBA" id="ARBA00022845"/>
    </source>
</evidence>
<gene>
    <name evidence="9" type="ORF">A2890_00540</name>
</gene>
<evidence type="ECO:0000256" key="7">
    <source>
        <dbReference type="ARBA" id="ARBA00023274"/>
    </source>
</evidence>
<dbReference type="NCBIfam" id="TIGR01169">
    <property type="entry name" value="rplA_bact"/>
    <property type="match status" value="1"/>
</dbReference>
<keyword evidence="2" id="KW-0678">Repressor</keyword>
<name>A0A1F4W0B7_UNCKA</name>
<sequence>MRGKKHQEAKKKIEPRAYPVAEAVKLVKGASTAGFDAAIDTHINLGLEKDKAEQQIRSFFALPYSTGKTVKVLVFAEGAAAEAATKAGADQIGDDAVIESIAQGKLPAADAVVATPAFMPKLARIARFLGPKGLMPTPKAGTVADNPADLVGQLKQGRIEIRTEISPIVHVSIGKVSSPDENLIANLKAVLAEINRLKPAKVSGNYILSVFLAPTMGPSVRVDPNSI</sequence>
<dbReference type="Pfam" id="PF00687">
    <property type="entry name" value="Ribosomal_L1"/>
    <property type="match status" value="1"/>
</dbReference>
<accession>A0A1F4W0B7</accession>
<evidence type="ECO:0000256" key="3">
    <source>
        <dbReference type="ARBA" id="ARBA00022730"/>
    </source>
</evidence>
<keyword evidence="5" id="KW-0694">RNA-binding</keyword>
<dbReference type="InterPro" id="IPR023674">
    <property type="entry name" value="Ribosomal_uL1-like"/>
</dbReference>
<dbReference type="GO" id="GO:0015934">
    <property type="term" value="C:large ribosomal subunit"/>
    <property type="evidence" value="ECO:0007669"/>
    <property type="project" value="InterPro"/>
</dbReference>
<dbReference type="InterPro" id="IPR028364">
    <property type="entry name" value="Ribosomal_uL1/biogenesis"/>
</dbReference>
<dbReference type="InterPro" id="IPR005878">
    <property type="entry name" value="Ribosom_uL1_bac-type"/>
</dbReference>
<dbReference type="PANTHER" id="PTHR36427:SF3">
    <property type="entry name" value="LARGE RIBOSOMAL SUBUNIT PROTEIN UL1M"/>
    <property type="match status" value="1"/>
</dbReference>
<keyword evidence="7 8" id="KW-0687">Ribonucleoprotein</keyword>
<dbReference type="InterPro" id="IPR002143">
    <property type="entry name" value="Ribosomal_uL1"/>
</dbReference>
<dbReference type="PANTHER" id="PTHR36427">
    <property type="entry name" value="54S RIBOSOMAL PROTEIN L1, MITOCHONDRIAL"/>
    <property type="match status" value="1"/>
</dbReference>
<dbReference type="GO" id="GO:0019843">
    <property type="term" value="F:rRNA binding"/>
    <property type="evidence" value="ECO:0007669"/>
    <property type="project" value="UniProtKB-KW"/>
</dbReference>
<dbReference type="GO" id="GO:0003735">
    <property type="term" value="F:structural constituent of ribosome"/>
    <property type="evidence" value="ECO:0007669"/>
    <property type="project" value="InterPro"/>
</dbReference>
<dbReference type="SUPFAM" id="SSF56808">
    <property type="entry name" value="Ribosomal protein L1"/>
    <property type="match status" value="1"/>
</dbReference>
<dbReference type="Proteomes" id="UP000176967">
    <property type="component" value="Unassembled WGS sequence"/>
</dbReference>
<dbReference type="FunFam" id="3.40.50.790:FF:000001">
    <property type="entry name" value="50S ribosomal protein L1"/>
    <property type="match status" value="1"/>
</dbReference>
<dbReference type="STRING" id="1802628.A2890_00540"/>
<dbReference type="CDD" id="cd00403">
    <property type="entry name" value="Ribosomal_L1"/>
    <property type="match status" value="1"/>
</dbReference>
<dbReference type="InterPro" id="IPR023673">
    <property type="entry name" value="Ribosomal_uL1_CS"/>
</dbReference>
<dbReference type="InterPro" id="IPR016095">
    <property type="entry name" value="Ribosomal_uL1_3-a/b-sand"/>
</dbReference>
<comment type="similarity">
    <text evidence="1 8">Belongs to the universal ribosomal protein uL1 family.</text>
</comment>
<evidence type="ECO:0000256" key="2">
    <source>
        <dbReference type="ARBA" id="ARBA00022491"/>
    </source>
</evidence>
<dbReference type="Gene3D" id="3.30.190.20">
    <property type="match status" value="1"/>
</dbReference>
<reference evidence="9 10" key="1">
    <citation type="journal article" date="2016" name="Nat. Commun.">
        <title>Thousands of microbial genomes shed light on interconnected biogeochemical processes in an aquifer system.</title>
        <authorList>
            <person name="Anantharaman K."/>
            <person name="Brown C.T."/>
            <person name="Hug L.A."/>
            <person name="Sharon I."/>
            <person name="Castelle C.J."/>
            <person name="Probst A.J."/>
            <person name="Thomas B.C."/>
            <person name="Singh A."/>
            <person name="Wilkins M.J."/>
            <person name="Karaoz U."/>
            <person name="Brodie E.L."/>
            <person name="Williams K.H."/>
            <person name="Hubbard S.S."/>
            <person name="Banfield J.F."/>
        </authorList>
    </citation>
    <scope>NUCLEOTIDE SEQUENCE [LARGE SCALE GENOMIC DNA]</scope>
</reference>
<evidence type="ECO:0000313" key="10">
    <source>
        <dbReference type="Proteomes" id="UP000176967"/>
    </source>
</evidence>
<comment type="caution">
    <text evidence="9">The sequence shown here is derived from an EMBL/GenBank/DDBJ whole genome shotgun (WGS) entry which is preliminary data.</text>
</comment>
<dbReference type="EMBL" id="MEVL01000009">
    <property type="protein sequence ID" value="OGC62483.1"/>
    <property type="molecule type" value="Genomic_DNA"/>
</dbReference>
<evidence type="ECO:0000256" key="5">
    <source>
        <dbReference type="ARBA" id="ARBA00022884"/>
    </source>
</evidence>
<evidence type="ECO:0000256" key="1">
    <source>
        <dbReference type="ARBA" id="ARBA00010531"/>
    </source>
</evidence>
<protein>
    <recommendedName>
        <fullName evidence="8">Ribosomal protein</fullName>
    </recommendedName>
</protein>
<dbReference type="PROSITE" id="PS01199">
    <property type="entry name" value="RIBOSOMAL_L1"/>
    <property type="match status" value="1"/>
</dbReference>
<dbReference type="PIRSF" id="PIRSF002155">
    <property type="entry name" value="Ribosomal_L1"/>
    <property type="match status" value="1"/>
</dbReference>
<keyword evidence="3" id="KW-0699">rRNA-binding</keyword>
<dbReference type="AlphaFoldDB" id="A0A1F4W0B7"/>
<dbReference type="Gene3D" id="3.40.50.790">
    <property type="match status" value="1"/>
</dbReference>
<evidence type="ECO:0000313" key="9">
    <source>
        <dbReference type="EMBL" id="OGC62483.1"/>
    </source>
</evidence>
<evidence type="ECO:0000256" key="6">
    <source>
        <dbReference type="ARBA" id="ARBA00022980"/>
    </source>
</evidence>
<dbReference type="GO" id="GO:0006412">
    <property type="term" value="P:translation"/>
    <property type="evidence" value="ECO:0007669"/>
    <property type="project" value="InterPro"/>
</dbReference>
<evidence type="ECO:0000256" key="8">
    <source>
        <dbReference type="RuleBase" id="RU000659"/>
    </source>
</evidence>
<keyword evidence="4" id="KW-0810">Translation regulation</keyword>
<keyword evidence="6 8" id="KW-0689">Ribosomal protein</keyword>